<proteinExistence type="predicted"/>
<dbReference type="EMBL" id="JBHRRZ010000017">
    <property type="protein sequence ID" value="MFC2949020.1"/>
    <property type="molecule type" value="Genomic_DNA"/>
</dbReference>
<protein>
    <recommendedName>
        <fullName evidence="3">PepSY domain-containing protein</fullName>
    </recommendedName>
</protein>
<reference evidence="2" key="1">
    <citation type="journal article" date="2019" name="Int. J. Syst. Evol. Microbiol.">
        <title>The Global Catalogue of Microorganisms (GCM) 10K type strain sequencing project: providing services to taxonomists for standard genome sequencing and annotation.</title>
        <authorList>
            <consortium name="The Broad Institute Genomics Platform"/>
            <consortium name="The Broad Institute Genome Sequencing Center for Infectious Disease"/>
            <person name="Wu L."/>
            <person name="Ma J."/>
        </authorList>
    </citation>
    <scope>NUCLEOTIDE SEQUENCE [LARGE SCALE GENOMIC DNA]</scope>
    <source>
        <strain evidence="2">KCTC 13193</strain>
    </source>
</reference>
<dbReference type="RefSeq" id="WP_390306661.1">
    <property type="nucleotide sequence ID" value="NZ_JBHRRZ010000017.1"/>
</dbReference>
<evidence type="ECO:0000313" key="1">
    <source>
        <dbReference type="EMBL" id="MFC2949020.1"/>
    </source>
</evidence>
<name>A0ABV7A7Z2_9BACI</name>
<gene>
    <name evidence="1" type="ORF">ACFODW_11800</name>
</gene>
<keyword evidence="2" id="KW-1185">Reference proteome</keyword>
<dbReference type="Proteomes" id="UP001595387">
    <property type="component" value="Unassembled WGS sequence"/>
</dbReference>
<organism evidence="1 2">
    <name type="scientific">Virgibacillus sediminis</name>
    <dbReference type="NCBI Taxonomy" id="202260"/>
    <lineage>
        <taxon>Bacteria</taxon>
        <taxon>Bacillati</taxon>
        <taxon>Bacillota</taxon>
        <taxon>Bacilli</taxon>
        <taxon>Bacillales</taxon>
        <taxon>Bacillaceae</taxon>
        <taxon>Virgibacillus</taxon>
    </lineage>
</organism>
<evidence type="ECO:0008006" key="3">
    <source>
        <dbReference type="Google" id="ProtNLM"/>
    </source>
</evidence>
<comment type="caution">
    <text evidence="1">The sequence shown here is derived from an EMBL/GenBank/DDBJ whole genome shotgun (WGS) entry which is preliminary data.</text>
</comment>
<sequence>MNEHLQKLTDRIADQFGLQQYHLKNHSIFRQSNVFNETIYILNMEWFPNNSPHSEDGFNPPGTAVIDADIHSGRIRRIIFSEDTTYAESGFFPDPQKETAIEWMEEMTGLEFGRQFRLVDEGEDNLLFQAAVDNVPVYPSGTIEIQFNAQGELTLFSIDGTFPQEDQIRWEPFNLTLEKTEPVSRQQIKLLEIPVEAEKRWLPVYGPTTAFLTNDGKRSFSFEEVEKRVSFVEKDELLMWKEPADDIFAEEEVDFSLEVNEEQALARKPDPDAHPLTEGEQDKAVQEAVRFLQRVFPDDSGNWRLTSIYRQNGYVFVELQPSKPSNRVVERKIRLVLDKEDLHAVSYLDNQVIVDIFSQFDPAGPVKLSTEEAFETLKNHIKVTPVYVYDADHSSYILCGKIDSEYGVDAQTGELVALNEL</sequence>
<evidence type="ECO:0000313" key="2">
    <source>
        <dbReference type="Proteomes" id="UP001595387"/>
    </source>
</evidence>
<accession>A0ABV7A7Z2</accession>